<protein>
    <recommendedName>
        <fullName evidence="4">HSP18 transcriptional regulator</fullName>
    </recommendedName>
</protein>
<evidence type="ECO:0000313" key="2">
    <source>
        <dbReference type="EMBL" id="TDU88060.1"/>
    </source>
</evidence>
<proteinExistence type="predicted"/>
<accession>A0A4R7T7Z1</accession>
<organism evidence="2 3">
    <name type="scientific">Kribbella voronezhensis</name>
    <dbReference type="NCBI Taxonomy" id="2512212"/>
    <lineage>
        <taxon>Bacteria</taxon>
        <taxon>Bacillati</taxon>
        <taxon>Actinomycetota</taxon>
        <taxon>Actinomycetes</taxon>
        <taxon>Propionibacteriales</taxon>
        <taxon>Kribbellaceae</taxon>
        <taxon>Kribbella</taxon>
    </lineage>
</organism>
<evidence type="ECO:0000313" key="3">
    <source>
        <dbReference type="Proteomes" id="UP000295151"/>
    </source>
</evidence>
<feature type="region of interest" description="Disordered" evidence="1">
    <location>
        <begin position="218"/>
        <end position="240"/>
    </location>
</feature>
<feature type="compositionally biased region" description="Basic and acidic residues" evidence="1">
    <location>
        <begin position="220"/>
        <end position="240"/>
    </location>
</feature>
<evidence type="ECO:0000256" key="1">
    <source>
        <dbReference type="SAM" id="MobiDB-lite"/>
    </source>
</evidence>
<comment type="caution">
    <text evidence="2">The sequence shown here is derived from an EMBL/GenBank/DDBJ whole genome shotgun (WGS) entry which is preliminary data.</text>
</comment>
<name>A0A4R7T7Z1_9ACTN</name>
<keyword evidence="3" id="KW-1185">Reference proteome</keyword>
<sequence>MAETANPNQLDESGPETGAETGPETDAETGADIDAGAAVAFLVDVLAGLDDRDPAEVLDALVRLREVREQLSQWEPRLIDAARAGGVSWAQLAPALGVASRQAAERRYLRISPNAADPTMNGEQRVQAAREQRASDRAVAVWARENAADLRRLAGQVASLADLDSPAQASVDRVHDALGQNDSAALLGPLAAAGVQLTRDHPALADRISDIGARTLAVREAGRRRPGQEPAEQTKQEGKR</sequence>
<dbReference type="EMBL" id="SOCE01000001">
    <property type="protein sequence ID" value="TDU88060.1"/>
    <property type="molecule type" value="Genomic_DNA"/>
</dbReference>
<feature type="region of interest" description="Disordered" evidence="1">
    <location>
        <begin position="1"/>
        <end position="32"/>
    </location>
</feature>
<evidence type="ECO:0008006" key="4">
    <source>
        <dbReference type="Google" id="ProtNLM"/>
    </source>
</evidence>
<dbReference type="RefSeq" id="WP_238158002.1">
    <property type="nucleotide sequence ID" value="NZ_SOCE01000001.1"/>
</dbReference>
<dbReference type="Proteomes" id="UP000295151">
    <property type="component" value="Unassembled WGS sequence"/>
</dbReference>
<gene>
    <name evidence="2" type="ORF">EV138_1599</name>
</gene>
<dbReference type="AlphaFoldDB" id="A0A4R7T7Z1"/>
<reference evidence="2 3" key="1">
    <citation type="submission" date="2019-03" db="EMBL/GenBank/DDBJ databases">
        <title>Genomic Encyclopedia of Type Strains, Phase III (KMG-III): the genomes of soil and plant-associated and newly described type strains.</title>
        <authorList>
            <person name="Whitman W."/>
        </authorList>
    </citation>
    <scope>NUCLEOTIDE SEQUENCE [LARGE SCALE GENOMIC DNA]</scope>
    <source>
        <strain evidence="2 3">VKM Ac-2575</strain>
    </source>
</reference>
<feature type="compositionally biased region" description="Polar residues" evidence="1">
    <location>
        <begin position="1"/>
        <end position="11"/>
    </location>
</feature>